<evidence type="ECO:0000313" key="2">
    <source>
        <dbReference type="Proteomes" id="UP000095283"/>
    </source>
</evidence>
<dbReference type="AlphaFoldDB" id="A0A1I7XNJ2"/>
<feature type="compositionally biased region" description="Basic and acidic residues" evidence="1">
    <location>
        <begin position="72"/>
        <end position="89"/>
    </location>
</feature>
<feature type="region of interest" description="Disordered" evidence="1">
    <location>
        <begin position="17"/>
        <end position="117"/>
    </location>
</feature>
<evidence type="ECO:0000256" key="1">
    <source>
        <dbReference type="SAM" id="MobiDB-lite"/>
    </source>
</evidence>
<proteinExistence type="predicted"/>
<accession>A0A1I7XNJ2</accession>
<protein>
    <submittedName>
        <fullName evidence="3">Uncharacterized protein</fullName>
    </submittedName>
</protein>
<organism evidence="2 3">
    <name type="scientific">Heterorhabditis bacteriophora</name>
    <name type="common">Entomopathogenic nematode worm</name>
    <dbReference type="NCBI Taxonomy" id="37862"/>
    <lineage>
        <taxon>Eukaryota</taxon>
        <taxon>Metazoa</taxon>
        <taxon>Ecdysozoa</taxon>
        <taxon>Nematoda</taxon>
        <taxon>Chromadorea</taxon>
        <taxon>Rhabditida</taxon>
        <taxon>Rhabditina</taxon>
        <taxon>Rhabditomorpha</taxon>
        <taxon>Strongyloidea</taxon>
        <taxon>Heterorhabditidae</taxon>
        <taxon>Heterorhabditis</taxon>
    </lineage>
</organism>
<name>A0A1I7XNJ2_HETBA</name>
<evidence type="ECO:0000313" key="3">
    <source>
        <dbReference type="WBParaSite" id="Hba_19051"/>
    </source>
</evidence>
<dbReference type="Proteomes" id="UP000095283">
    <property type="component" value="Unplaced"/>
</dbReference>
<keyword evidence="2" id="KW-1185">Reference proteome</keyword>
<feature type="compositionally biased region" description="Polar residues" evidence="1">
    <location>
        <begin position="96"/>
        <end position="109"/>
    </location>
</feature>
<sequence length="189" mass="21882">MTEKWKAAFKQIYGTTPTKSDYKMAPDHIKADDQYSPLKRPQWKKSRTETSMIYFRSPRKQNVSTLLLPTPEKPKGEPMEPFKSEECNSPKRGKASKNTISSDQKSSNAKKQDGNFVRINMKKKSFVRGKLSAEQKRKIRRKQNWKKRFGSKTKNLLKYPLRQGGHRGMTVKSVGREDTPKQYPTKAAQ</sequence>
<dbReference type="WBParaSite" id="Hba_19051">
    <property type="protein sequence ID" value="Hba_19051"/>
    <property type="gene ID" value="Hba_19051"/>
</dbReference>
<feature type="region of interest" description="Disordered" evidence="1">
    <location>
        <begin position="160"/>
        <end position="189"/>
    </location>
</feature>
<reference evidence="3" key="1">
    <citation type="submission" date="2016-11" db="UniProtKB">
        <authorList>
            <consortium name="WormBaseParasite"/>
        </authorList>
    </citation>
    <scope>IDENTIFICATION</scope>
</reference>
<feature type="compositionally biased region" description="Basic and acidic residues" evidence="1">
    <location>
        <begin position="20"/>
        <end position="33"/>
    </location>
</feature>